<name>A0AAJ1I8W7_LIMRT</name>
<comment type="caution">
    <text evidence="2">The sequence shown here is derived from an EMBL/GenBank/DDBJ whole genome shotgun (WGS) entry which is preliminary data.</text>
</comment>
<reference evidence="2 5" key="3">
    <citation type="journal article" date="2022" name="Front. Cell. Infect. Microbiol.">
        <title>The probiotic and immunomodulation effects of Limosilactobacillus reuteri RGW1 isolated from calf feces.</title>
        <authorList>
            <person name="Huang K."/>
            <person name="Shi W."/>
            <person name="Yang B."/>
            <person name="Wang J."/>
        </authorList>
    </citation>
    <scope>NUCLEOTIDE SEQUENCE [LARGE SCALE GENOMIC DNA]</scope>
    <source>
        <strain evidence="2 5">RGW1</strain>
    </source>
</reference>
<dbReference type="InterPro" id="IPR001173">
    <property type="entry name" value="Glyco_trans_2-like"/>
</dbReference>
<gene>
    <name evidence="3" type="ORF">DKZ35_08575</name>
    <name evidence="2" type="ORF">NX099_05580</name>
</gene>
<dbReference type="PANTHER" id="PTHR22916">
    <property type="entry name" value="GLYCOSYLTRANSFERASE"/>
    <property type="match status" value="1"/>
</dbReference>
<dbReference type="PANTHER" id="PTHR22916:SF3">
    <property type="entry name" value="UDP-GLCNAC:BETAGAL BETA-1,3-N-ACETYLGLUCOSAMINYLTRANSFERASE-LIKE PROTEIN 1"/>
    <property type="match status" value="1"/>
</dbReference>
<reference evidence="3" key="2">
    <citation type="submission" date="2018-05" db="EMBL/GenBank/DDBJ databases">
        <authorList>
            <person name="Peng X.Y."/>
            <person name="Xu Y.F."/>
            <person name="Luo D."/>
            <person name="Yu J."/>
            <person name="Gu J.Y."/>
        </authorList>
    </citation>
    <scope>NUCLEOTIDE SEQUENCE</scope>
    <source>
        <strain evidence="3">LR9</strain>
    </source>
</reference>
<evidence type="ECO:0000313" key="5">
    <source>
        <dbReference type="Proteomes" id="UP001286376"/>
    </source>
</evidence>
<dbReference type="Pfam" id="PF00535">
    <property type="entry name" value="Glycos_transf_2"/>
    <property type="match status" value="1"/>
</dbReference>
<reference evidence="2" key="4">
    <citation type="submission" date="2022-08" db="EMBL/GenBank/DDBJ databases">
        <authorList>
            <person name="Huang K."/>
        </authorList>
    </citation>
    <scope>NUCLEOTIDE SEQUENCE</scope>
    <source>
        <strain evidence="2">RGW1</strain>
    </source>
</reference>
<dbReference type="EMBL" id="QGHV01000057">
    <property type="protein sequence ID" value="PWT36760.1"/>
    <property type="molecule type" value="Genomic_DNA"/>
</dbReference>
<dbReference type="Gene3D" id="3.90.550.10">
    <property type="entry name" value="Spore Coat Polysaccharide Biosynthesis Protein SpsA, Chain A"/>
    <property type="match status" value="1"/>
</dbReference>
<evidence type="ECO:0000259" key="1">
    <source>
        <dbReference type="Pfam" id="PF00535"/>
    </source>
</evidence>
<reference evidence="4" key="1">
    <citation type="journal article" date="2018" name="Front. Microbiol.">
        <title>Comparative Genomics of the Herbivore Gut Symbiont Lactobacillus reuteri Reveals Genetic Diversity and Lifestyle Adaptation.</title>
        <authorList>
            <person name="Zhao J."/>
        </authorList>
    </citation>
    <scope>NUCLEOTIDE SEQUENCE [LARGE SCALE GENOMIC DNA]</scope>
    <source>
        <strain evidence="4">LR9</strain>
    </source>
</reference>
<dbReference type="Proteomes" id="UP001286376">
    <property type="component" value="Unassembled WGS sequence"/>
</dbReference>
<dbReference type="InterPro" id="IPR029044">
    <property type="entry name" value="Nucleotide-diphossugar_trans"/>
</dbReference>
<evidence type="ECO:0000313" key="2">
    <source>
        <dbReference type="EMBL" id="MDV8946877.1"/>
    </source>
</evidence>
<keyword evidence="2" id="KW-0808">Transferase</keyword>
<feature type="domain" description="Glycosyltransferase 2-like" evidence="1">
    <location>
        <begin position="4"/>
        <end position="163"/>
    </location>
</feature>
<dbReference type="EMBL" id="JAOTNP010000026">
    <property type="protein sequence ID" value="MDV8946877.1"/>
    <property type="molecule type" value="Genomic_DNA"/>
</dbReference>
<dbReference type="GO" id="GO:0016758">
    <property type="term" value="F:hexosyltransferase activity"/>
    <property type="evidence" value="ECO:0007669"/>
    <property type="project" value="UniProtKB-ARBA"/>
</dbReference>
<evidence type="ECO:0000313" key="3">
    <source>
        <dbReference type="EMBL" id="PWT36760.1"/>
    </source>
</evidence>
<dbReference type="EC" id="2.4.-.-" evidence="2"/>
<organism evidence="2 5">
    <name type="scientific">Limosilactobacillus reuteri</name>
    <name type="common">Lactobacillus reuteri</name>
    <dbReference type="NCBI Taxonomy" id="1598"/>
    <lineage>
        <taxon>Bacteria</taxon>
        <taxon>Bacillati</taxon>
        <taxon>Bacillota</taxon>
        <taxon>Bacilli</taxon>
        <taxon>Lactobacillales</taxon>
        <taxon>Lactobacillaceae</taxon>
        <taxon>Limosilactobacillus</taxon>
    </lineage>
</organism>
<dbReference type="Proteomes" id="UP000245735">
    <property type="component" value="Unassembled WGS sequence"/>
</dbReference>
<dbReference type="SUPFAM" id="SSF53448">
    <property type="entry name" value="Nucleotide-diphospho-sugar transferases"/>
    <property type="match status" value="1"/>
</dbReference>
<proteinExistence type="predicted"/>
<evidence type="ECO:0000313" key="4">
    <source>
        <dbReference type="Proteomes" id="UP000245735"/>
    </source>
</evidence>
<sequence>MKTSVVISTYNGEKYIIEQLDSLRKQSRPADEVIIADDCSSDHTVDIVKQYINQNKLNSWQVIVNDHNKGWRRNFMETMWNATGDLIFPCDQDDIWRTDKIEIMVRLMTANPQIMLLTSNYCEFFENGKQRIDPWKNDNKLKQVPLKDNYLLVNSPGCTYCIRKELLTLSKKYWQPDYPHDALLWRMGLMSNGVYTYTDDLIRWRNHKKSAFAKESKKLKSVTAKKEWIRISSEFNDESMQKLIKNDIDGDASYQQKVIDKNSNWLSKRMKFYETGNFFRGVSLLSSLSCYPRLRQYLGDWYLIYLRK</sequence>
<dbReference type="RefSeq" id="WP_109913788.1">
    <property type="nucleotide sequence ID" value="NZ_CALNWZ010000027.1"/>
</dbReference>
<keyword evidence="2" id="KW-0328">Glycosyltransferase</keyword>
<dbReference type="AlphaFoldDB" id="A0AAJ1I8W7"/>
<accession>A0AAJ1I8W7</accession>
<protein>
    <submittedName>
        <fullName evidence="3">Glycosyl transferase family 2</fullName>
    </submittedName>
    <submittedName>
        <fullName evidence="2">Glycosyltransferase</fullName>
        <ecNumber evidence="2">2.4.-.-</ecNumber>
    </submittedName>
</protein>